<keyword evidence="1" id="KW-0862">Zinc</keyword>
<dbReference type="PROSITE" id="PS50157">
    <property type="entry name" value="ZINC_FINGER_C2H2_2"/>
    <property type="match status" value="1"/>
</dbReference>
<name>A0A814YZM5_9BILA</name>
<dbReference type="Proteomes" id="UP000663877">
    <property type="component" value="Unassembled WGS sequence"/>
</dbReference>
<evidence type="ECO:0000313" key="6">
    <source>
        <dbReference type="Proteomes" id="UP000663832"/>
    </source>
</evidence>
<dbReference type="SUPFAM" id="SSF57667">
    <property type="entry name" value="beta-beta-alpha zinc fingers"/>
    <property type="match status" value="1"/>
</dbReference>
<protein>
    <recommendedName>
        <fullName evidence="3">C2H2-type domain-containing protein</fullName>
    </recommendedName>
</protein>
<dbReference type="InterPro" id="IPR036236">
    <property type="entry name" value="Znf_C2H2_sf"/>
</dbReference>
<dbReference type="Proteomes" id="UP000663832">
    <property type="component" value="Unassembled WGS sequence"/>
</dbReference>
<evidence type="ECO:0000259" key="3">
    <source>
        <dbReference type="PROSITE" id="PS50157"/>
    </source>
</evidence>
<dbReference type="OrthoDB" id="10020956at2759"/>
<feature type="domain" description="C2H2-type" evidence="3">
    <location>
        <begin position="274"/>
        <end position="302"/>
    </location>
</feature>
<dbReference type="GO" id="GO:0008270">
    <property type="term" value="F:zinc ion binding"/>
    <property type="evidence" value="ECO:0007669"/>
    <property type="project" value="UniProtKB-KW"/>
</dbReference>
<sequence length="554" mass="62541">MISDNNNLTVKEDEINDLSISNNKITNNELFKSANRRKQFKPNRVTNEDEEAIPQQELTTDLTKEYITTPPATTTTTTSNNNNPRQQQEAYCNLCERSFCNKYFLKTHFAKKHGGLNMVSPLSLTETNDNVNVSLSPPSPCLSNEQSISLMTNQQSSPINNTKIPEKTSEDYCEICQKHFCNKYYLRKHKGECHGVYTDYIKSLQKSTNESPIKTNSNRSSSIQIPSNSSNTLLLNPFYPGPSDIKSLFPIPSSPNITIKSSMSPKTSTQRPVRRCNICEQEFRNKSLFRMHMNTFHPNEKNKKIVSTPSPILSSNNLGFLPPFVDTSSQLAQKLATGQTSQTSYGIVNDSFFSAKMADRVVCEICNKQVCNKYFLKTHKAKVHGITNNETTEQLNENIDNSDSYCSLCKKDFSAKYLYLFHMQTIHNDTSDPAYQTLIQFMKTASSMNENANPFLSLANSEQLDDESDGNIDQLKRKRSLSQSSTDNNNTTKRLNSSSGETNAGLQPFLLESEDPKFSHTFVPCMVYLPVVRRVTKQVKINLRLKPVLADTSA</sequence>
<dbReference type="EMBL" id="CAJNOM010000212">
    <property type="protein sequence ID" value="CAF1236179.1"/>
    <property type="molecule type" value="Genomic_DNA"/>
</dbReference>
<feature type="region of interest" description="Disordered" evidence="2">
    <location>
        <begin position="466"/>
        <end position="501"/>
    </location>
</feature>
<dbReference type="PANTHER" id="PTHR21190">
    <property type="entry name" value="GH10077P"/>
    <property type="match status" value="1"/>
</dbReference>
<evidence type="ECO:0000313" key="4">
    <source>
        <dbReference type="EMBL" id="CAF0822673.1"/>
    </source>
</evidence>
<dbReference type="Gene3D" id="3.30.160.60">
    <property type="entry name" value="Classic Zinc Finger"/>
    <property type="match status" value="1"/>
</dbReference>
<evidence type="ECO:0000256" key="2">
    <source>
        <dbReference type="SAM" id="MobiDB-lite"/>
    </source>
</evidence>
<dbReference type="Pfam" id="PF00096">
    <property type="entry name" value="zf-C2H2"/>
    <property type="match status" value="1"/>
</dbReference>
<accession>A0A814YZM5</accession>
<keyword evidence="1" id="KW-0479">Metal-binding</keyword>
<dbReference type="InterPro" id="IPR013087">
    <property type="entry name" value="Znf_C2H2_type"/>
</dbReference>
<keyword evidence="6" id="KW-1185">Reference proteome</keyword>
<dbReference type="PANTHER" id="PTHR21190:SF1">
    <property type="entry name" value="GH10077P"/>
    <property type="match status" value="1"/>
</dbReference>
<evidence type="ECO:0000313" key="5">
    <source>
        <dbReference type="EMBL" id="CAF1236179.1"/>
    </source>
</evidence>
<comment type="caution">
    <text evidence="5">The sequence shown here is derived from an EMBL/GenBank/DDBJ whole genome shotgun (WGS) entry which is preliminary data.</text>
</comment>
<dbReference type="SMART" id="SM00355">
    <property type="entry name" value="ZnF_C2H2"/>
    <property type="match status" value="5"/>
</dbReference>
<reference evidence="5" key="1">
    <citation type="submission" date="2021-02" db="EMBL/GenBank/DDBJ databases">
        <authorList>
            <person name="Nowell W R."/>
        </authorList>
    </citation>
    <scope>NUCLEOTIDE SEQUENCE</scope>
</reference>
<dbReference type="PROSITE" id="PS00028">
    <property type="entry name" value="ZINC_FINGER_C2H2_1"/>
    <property type="match status" value="5"/>
</dbReference>
<gene>
    <name evidence="4" type="ORF">BJG266_LOCUS6351</name>
    <name evidence="5" type="ORF">QVE165_LOCUS27710</name>
</gene>
<organism evidence="5 6">
    <name type="scientific">Adineta steineri</name>
    <dbReference type="NCBI Taxonomy" id="433720"/>
    <lineage>
        <taxon>Eukaryota</taxon>
        <taxon>Metazoa</taxon>
        <taxon>Spiralia</taxon>
        <taxon>Gnathifera</taxon>
        <taxon>Rotifera</taxon>
        <taxon>Eurotatoria</taxon>
        <taxon>Bdelloidea</taxon>
        <taxon>Adinetida</taxon>
        <taxon>Adinetidae</taxon>
        <taxon>Adineta</taxon>
    </lineage>
</organism>
<feature type="compositionally biased region" description="Polar residues" evidence="2">
    <location>
        <begin position="481"/>
        <end position="501"/>
    </location>
</feature>
<keyword evidence="1" id="KW-0863">Zinc-finger</keyword>
<dbReference type="EMBL" id="CAJNOI010000018">
    <property type="protein sequence ID" value="CAF0822673.1"/>
    <property type="molecule type" value="Genomic_DNA"/>
</dbReference>
<dbReference type="AlphaFoldDB" id="A0A814YZM5"/>
<evidence type="ECO:0000256" key="1">
    <source>
        <dbReference type="PROSITE-ProRule" id="PRU00042"/>
    </source>
</evidence>
<proteinExistence type="predicted"/>